<comment type="caution">
    <text evidence="3">The sequence shown here is derived from an EMBL/GenBank/DDBJ whole genome shotgun (WGS) entry which is preliminary data.</text>
</comment>
<name>A0A8J7HCL3_9FIRM</name>
<evidence type="ECO:0000313" key="4">
    <source>
        <dbReference type="Proteomes" id="UP000623269"/>
    </source>
</evidence>
<dbReference type="PANTHER" id="PTHR42967">
    <property type="entry name" value="METAL DEPENDENT HYDROLASE"/>
    <property type="match status" value="1"/>
</dbReference>
<dbReference type="PROSITE" id="PS51257">
    <property type="entry name" value="PROKAR_LIPOPROTEIN"/>
    <property type="match status" value="1"/>
</dbReference>
<accession>A0A8J7HCL3</accession>
<dbReference type="Proteomes" id="UP000623269">
    <property type="component" value="Unassembled WGS sequence"/>
</dbReference>
<dbReference type="EMBL" id="JAEAGR010000018">
    <property type="protein sequence ID" value="MBH1942206.1"/>
    <property type="molecule type" value="Genomic_DNA"/>
</dbReference>
<sequence>MKKIILIIIVAVVMLQGCVEKSEDYVDGDIQTTNQEGTENEMNDTSDQKDPIDNKTEVSDMEENKTMKETEKATQVPTSTPTPTPELVMPLTVNDTGKVLIQTVSTSTAYPYTSYIITSVNGESIVLDPTSMPDTDLVDINPAGIFITHGHPDHNDRIFLQAYDCPTVKYEKADIQLNDFHVYTILSSHNNDTIIPENFNVMIVLEVDGLRIAHMGDIGQTFLTEEQLKELGEIDIAFMQFENSYSSMSLKNKKGFQLIEQLNPKIVIPTHYTDNTLPVLEEKYGPITEFENKLAIATEDLPEKNLTVYRILNNYKYK</sequence>
<dbReference type="InterPro" id="IPR036866">
    <property type="entry name" value="RibonucZ/Hydroxyglut_hydro"/>
</dbReference>
<organism evidence="3 4">
    <name type="scientific">Mobilitalea sibirica</name>
    <dbReference type="NCBI Taxonomy" id="1462919"/>
    <lineage>
        <taxon>Bacteria</taxon>
        <taxon>Bacillati</taxon>
        <taxon>Bacillota</taxon>
        <taxon>Clostridia</taxon>
        <taxon>Lachnospirales</taxon>
        <taxon>Lachnospiraceae</taxon>
        <taxon>Mobilitalea</taxon>
    </lineage>
</organism>
<evidence type="ECO:0000313" key="3">
    <source>
        <dbReference type="EMBL" id="MBH1942206.1"/>
    </source>
</evidence>
<reference evidence="3" key="1">
    <citation type="submission" date="2020-12" db="EMBL/GenBank/DDBJ databases">
        <title>M. sibirica DSM 26468T genome.</title>
        <authorList>
            <person name="Thieme N."/>
            <person name="Rettenmaier R."/>
            <person name="Zverlov V."/>
            <person name="Liebl W."/>
        </authorList>
    </citation>
    <scope>NUCLEOTIDE SEQUENCE</scope>
    <source>
        <strain evidence="3">DSM 26468</strain>
    </source>
</reference>
<feature type="domain" description="Metallo-beta-lactamase" evidence="2">
    <location>
        <begin position="111"/>
        <end position="271"/>
    </location>
</feature>
<evidence type="ECO:0000256" key="1">
    <source>
        <dbReference type="SAM" id="MobiDB-lite"/>
    </source>
</evidence>
<gene>
    <name evidence="3" type="ORF">I5677_15000</name>
</gene>
<feature type="compositionally biased region" description="Basic and acidic residues" evidence="1">
    <location>
        <begin position="46"/>
        <end position="72"/>
    </location>
</feature>
<dbReference type="CDD" id="cd06262">
    <property type="entry name" value="metallo-hydrolase-like_MBL-fold"/>
    <property type="match status" value="1"/>
</dbReference>
<dbReference type="AlphaFoldDB" id="A0A8J7HCL3"/>
<evidence type="ECO:0000259" key="2">
    <source>
        <dbReference type="SMART" id="SM00849"/>
    </source>
</evidence>
<protein>
    <submittedName>
        <fullName evidence="3">MBL fold metallo-hydrolase</fullName>
    </submittedName>
</protein>
<dbReference type="Pfam" id="PF13483">
    <property type="entry name" value="Lactamase_B_3"/>
    <property type="match status" value="1"/>
</dbReference>
<dbReference type="RefSeq" id="WP_197662460.1">
    <property type="nucleotide sequence ID" value="NZ_JAEAGR010000018.1"/>
</dbReference>
<dbReference type="PANTHER" id="PTHR42967:SF1">
    <property type="entry name" value="MBL FOLD METALLO-HYDROLASE"/>
    <property type="match status" value="1"/>
</dbReference>
<feature type="region of interest" description="Disordered" evidence="1">
    <location>
        <begin position="31"/>
        <end position="88"/>
    </location>
</feature>
<dbReference type="SMART" id="SM00849">
    <property type="entry name" value="Lactamase_B"/>
    <property type="match status" value="1"/>
</dbReference>
<dbReference type="InterPro" id="IPR001279">
    <property type="entry name" value="Metallo-B-lactamas"/>
</dbReference>
<dbReference type="SUPFAM" id="SSF56281">
    <property type="entry name" value="Metallo-hydrolase/oxidoreductase"/>
    <property type="match status" value="1"/>
</dbReference>
<proteinExistence type="predicted"/>
<dbReference type="Gene3D" id="3.60.15.10">
    <property type="entry name" value="Ribonuclease Z/Hydroxyacylglutathione hydrolase-like"/>
    <property type="match status" value="1"/>
</dbReference>
<keyword evidence="4" id="KW-1185">Reference proteome</keyword>